<reference evidence="2 3" key="1">
    <citation type="submission" date="2023-09" db="EMBL/GenBank/DDBJ databases">
        <authorList>
            <person name="Rey-Velasco X."/>
        </authorList>
    </citation>
    <scope>NUCLEOTIDE SEQUENCE [LARGE SCALE GENOMIC DNA]</scope>
    <source>
        <strain evidence="2 3">W409</strain>
    </source>
</reference>
<dbReference type="InterPro" id="IPR036685">
    <property type="entry name" value="YehU-like_sf"/>
</dbReference>
<accession>A0AAW8R3A4</accession>
<dbReference type="AlphaFoldDB" id="A0AAW8R3A4"/>
<sequence>MLIPYDSIDTDTLYRLIESFVLREGTDYGEEEVPLEEKVNQVLEQLQEGLVVIEYSEEHESVNIIPRTDSF</sequence>
<dbReference type="Gene3D" id="1.10.10.610">
    <property type="entry name" value="YehU-like"/>
    <property type="match status" value="1"/>
</dbReference>
<dbReference type="InterPro" id="IPR010648">
    <property type="entry name" value="UPF0270"/>
</dbReference>
<dbReference type="Proteomes" id="UP001249020">
    <property type="component" value="Unassembled WGS sequence"/>
</dbReference>
<dbReference type="PIRSF" id="PIRSF006169">
    <property type="entry name" value="UCP006169"/>
    <property type="match status" value="1"/>
</dbReference>
<proteinExistence type="inferred from homology"/>
<comment type="similarity">
    <text evidence="1">Belongs to the UPF0270 family.</text>
</comment>
<keyword evidence="3" id="KW-1185">Reference proteome</keyword>
<dbReference type="Pfam" id="PF06794">
    <property type="entry name" value="UPF0270"/>
    <property type="match status" value="1"/>
</dbReference>
<dbReference type="SUPFAM" id="SSF118001">
    <property type="entry name" value="YehU-like"/>
    <property type="match status" value="1"/>
</dbReference>
<dbReference type="EMBL" id="JAVRIE010000006">
    <property type="protein sequence ID" value="MDT0583667.1"/>
    <property type="molecule type" value="Genomic_DNA"/>
</dbReference>
<evidence type="ECO:0000313" key="3">
    <source>
        <dbReference type="Proteomes" id="UP001249020"/>
    </source>
</evidence>
<comment type="caution">
    <text evidence="2">The sequence shown here is derived from an EMBL/GenBank/DDBJ whole genome shotgun (WGS) entry which is preliminary data.</text>
</comment>
<evidence type="ECO:0000256" key="1">
    <source>
        <dbReference type="ARBA" id="ARBA00006450"/>
    </source>
</evidence>
<gene>
    <name evidence="2" type="ORF">RM544_14050</name>
</gene>
<dbReference type="RefSeq" id="WP_311362436.1">
    <property type="nucleotide sequence ID" value="NZ_JAVRIE010000006.1"/>
</dbReference>
<dbReference type="NCBIfam" id="NF003438">
    <property type="entry name" value="PRK04966.1"/>
    <property type="match status" value="1"/>
</dbReference>
<evidence type="ECO:0000313" key="2">
    <source>
        <dbReference type="EMBL" id="MDT0583667.1"/>
    </source>
</evidence>
<name>A0AAW8R3A4_9ALTE</name>
<organism evidence="2 3">
    <name type="scientific">Brumicola blandensis</name>
    <dbReference type="NCBI Taxonomy" id="3075611"/>
    <lineage>
        <taxon>Bacteria</taxon>
        <taxon>Pseudomonadati</taxon>
        <taxon>Pseudomonadota</taxon>
        <taxon>Gammaproteobacteria</taxon>
        <taxon>Alteromonadales</taxon>
        <taxon>Alteromonadaceae</taxon>
        <taxon>Brumicola</taxon>
    </lineage>
</organism>
<protein>
    <submittedName>
        <fullName evidence="2">YheU family protein</fullName>
    </submittedName>
</protein>